<dbReference type="EMBL" id="JARKIB010000122">
    <property type="protein sequence ID" value="KAJ7736260.1"/>
    <property type="molecule type" value="Genomic_DNA"/>
</dbReference>
<feature type="domain" description="Rhodopsin" evidence="8">
    <location>
        <begin position="26"/>
        <end position="211"/>
    </location>
</feature>
<keyword evidence="3 7" id="KW-1133">Transmembrane helix</keyword>
<feature type="transmembrane region" description="Helical" evidence="7">
    <location>
        <begin position="109"/>
        <end position="130"/>
    </location>
</feature>
<keyword evidence="10" id="KW-1185">Reference proteome</keyword>
<comment type="subcellular location">
    <subcellularLocation>
        <location evidence="1">Membrane</location>
        <topology evidence="1">Multi-pass membrane protein</topology>
    </subcellularLocation>
</comment>
<comment type="similarity">
    <text evidence="5">Belongs to the SAT4 family.</text>
</comment>
<evidence type="ECO:0000256" key="4">
    <source>
        <dbReference type="ARBA" id="ARBA00023136"/>
    </source>
</evidence>
<name>A0AAD7MWX8_9AGAR</name>
<dbReference type="InterPro" id="IPR049326">
    <property type="entry name" value="Rhodopsin_dom_fungi"/>
</dbReference>
<evidence type="ECO:0000256" key="6">
    <source>
        <dbReference type="SAM" id="MobiDB-lite"/>
    </source>
</evidence>
<dbReference type="Proteomes" id="UP001215598">
    <property type="component" value="Unassembled WGS sequence"/>
</dbReference>
<feature type="transmembrane region" description="Helical" evidence="7">
    <location>
        <begin position="73"/>
        <end position="97"/>
    </location>
</feature>
<feature type="compositionally biased region" description="Basic and acidic residues" evidence="6">
    <location>
        <begin position="303"/>
        <end position="314"/>
    </location>
</feature>
<evidence type="ECO:0000256" key="3">
    <source>
        <dbReference type="ARBA" id="ARBA00022989"/>
    </source>
</evidence>
<evidence type="ECO:0000313" key="10">
    <source>
        <dbReference type="Proteomes" id="UP001215598"/>
    </source>
</evidence>
<accession>A0AAD7MWX8</accession>
<evidence type="ECO:0000259" key="8">
    <source>
        <dbReference type="Pfam" id="PF20684"/>
    </source>
</evidence>
<dbReference type="PANTHER" id="PTHR33048:SF19">
    <property type="entry name" value="MEMBRANE PROTEIN PTH11-LIKE, PUTATIVE (AFU_ORTHOLOGUE AFUA_1G14080)-RELATED"/>
    <property type="match status" value="1"/>
</dbReference>
<feature type="transmembrane region" description="Helical" evidence="7">
    <location>
        <begin position="220"/>
        <end position="243"/>
    </location>
</feature>
<evidence type="ECO:0000313" key="9">
    <source>
        <dbReference type="EMBL" id="KAJ7736260.1"/>
    </source>
</evidence>
<dbReference type="PANTHER" id="PTHR33048">
    <property type="entry name" value="PTH11-LIKE INTEGRAL MEMBRANE PROTEIN (AFU_ORTHOLOGUE AFUA_5G11245)"/>
    <property type="match status" value="1"/>
</dbReference>
<protein>
    <recommendedName>
        <fullName evidence="8">Rhodopsin domain-containing protein</fullName>
    </recommendedName>
</protein>
<organism evidence="9 10">
    <name type="scientific">Mycena metata</name>
    <dbReference type="NCBI Taxonomy" id="1033252"/>
    <lineage>
        <taxon>Eukaryota</taxon>
        <taxon>Fungi</taxon>
        <taxon>Dikarya</taxon>
        <taxon>Basidiomycota</taxon>
        <taxon>Agaricomycotina</taxon>
        <taxon>Agaricomycetes</taxon>
        <taxon>Agaricomycetidae</taxon>
        <taxon>Agaricales</taxon>
        <taxon>Marasmiineae</taxon>
        <taxon>Mycenaceae</taxon>
        <taxon>Mycena</taxon>
    </lineage>
</organism>
<keyword evidence="2 7" id="KW-0812">Transmembrane</keyword>
<comment type="caution">
    <text evidence="9">The sequence shown here is derived from an EMBL/GenBank/DDBJ whole genome shotgun (WGS) entry which is preliminary data.</text>
</comment>
<dbReference type="Pfam" id="PF20684">
    <property type="entry name" value="Fung_rhodopsin"/>
    <property type="match status" value="1"/>
</dbReference>
<proteinExistence type="inferred from homology"/>
<feature type="compositionally biased region" description="Polar residues" evidence="6">
    <location>
        <begin position="254"/>
        <end position="264"/>
    </location>
</feature>
<evidence type="ECO:0000256" key="2">
    <source>
        <dbReference type="ARBA" id="ARBA00022692"/>
    </source>
</evidence>
<feature type="region of interest" description="Disordered" evidence="6">
    <location>
        <begin position="247"/>
        <end position="278"/>
    </location>
</feature>
<sequence length="329" mass="36940">MPASVDQIRIVLCVLLPFAILVTYFRLFERYRRGKLWWDDFWALMCTFCAITFIVVTLLHLQNPASMKQNVKIIVFYLTGVFFYLLVWTVRLSILFTIVRLSFGRLRRLLSLLGWLFGLTSLILIAQIFWVCENEPGWKNVTTQAPQCALGNNVAIAQVITDVLADLMLIAAPIRLFWNLQLQQKLKTRLRAVFATTFISTAVSLYHASCVLKGGGLPEFLAATIQLSVSLFVANLSVVVAALSRRKGDHSSTDNEPPSNTISGTVRGRPKHPTLATLDNTPKVNVHIVQTTDRWNESGIDDDGTKFPDNDGPDRLELKVLSPEHGFAH</sequence>
<dbReference type="AlphaFoldDB" id="A0AAD7MWX8"/>
<dbReference type="InterPro" id="IPR052337">
    <property type="entry name" value="SAT4-like"/>
</dbReference>
<feature type="transmembrane region" description="Helical" evidence="7">
    <location>
        <begin position="155"/>
        <end position="178"/>
    </location>
</feature>
<evidence type="ECO:0000256" key="5">
    <source>
        <dbReference type="ARBA" id="ARBA00038359"/>
    </source>
</evidence>
<feature type="transmembrane region" description="Helical" evidence="7">
    <location>
        <begin position="40"/>
        <end position="61"/>
    </location>
</feature>
<keyword evidence="4 7" id="KW-0472">Membrane</keyword>
<evidence type="ECO:0000256" key="7">
    <source>
        <dbReference type="SAM" id="Phobius"/>
    </source>
</evidence>
<feature type="region of interest" description="Disordered" evidence="6">
    <location>
        <begin position="295"/>
        <end position="314"/>
    </location>
</feature>
<gene>
    <name evidence="9" type="ORF">B0H16DRAFT_121800</name>
</gene>
<reference evidence="9" key="1">
    <citation type="submission" date="2023-03" db="EMBL/GenBank/DDBJ databases">
        <title>Massive genome expansion in bonnet fungi (Mycena s.s.) driven by repeated elements and novel gene families across ecological guilds.</title>
        <authorList>
            <consortium name="Lawrence Berkeley National Laboratory"/>
            <person name="Harder C.B."/>
            <person name="Miyauchi S."/>
            <person name="Viragh M."/>
            <person name="Kuo A."/>
            <person name="Thoen E."/>
            <person name="Andreopoulos B."/>
            <person name="Lu D."/>
            <person name="Skrede I."/>
            <person name="Drula E."/>
            <person name="Henrissat B."/>
            <person name="Morin E."/>
            <person name="Kohler A."/>
            <person name="Barry K."/>
            <person name="LaButti K."/>
            <person name="Morin E."/>
            <person name="Salamov A."/>
            <person name="Lipzen A."/>
            <person name="Mereny Z."/>
            <person name="Hegedus B."/>
            <person name="Baldrian P."/>
            <person name="Stursova M."/>
            <person name="Weitz H."/>
            <person name="Taylor A."/>
            <person name="Grigoriev I.V."/>
            <person name="Nagy L.G."/>
            <person name="Martin F."/>
            <person name="Kauserud H."/>
        </authorList>
    </citation>
    <scope>NUCLEOTIDE SEQUENCE</scope>
    <source>
        <strain evidence="9">CBHHK182m</strain>
    </source>
</reference>
<dbReference type="GO" id="GO:0016020">
    <property type="term" value="C:membrane"/>
    <property type="evidence" value="ECO:0007669"/>
    <property type="project" value="UniProtKB-SubCell"/>
</dbReference>
<evidence type="ECO:0000256" key="1">
    <source>
        <dbReference type="ARBA" id="ARBA00004141"/>
    </source>
</evidence>
<feature type="transmembrane region" description="Helical" evidence="7">
    <location>
        <begin position="6"/>
        <end position="28"/>
    </location>
</feature>
<feature type="transmembrane region" description="Helical" evidence="7">
    <location>
        <begin position="190"/>
        <end position="208"/>
    </location>
</feature>